<dbReference type="AlphaFoldDB" id="A0A0S4V1M4"/>
<accession>A0A0S4V1M4</accession>
<sequence>MTTGRFDTGPLSFARTFNPQGAGRPPDPGGRVARRLTYRQRIDELTFEYERIADLAAMTQGIMQRCVVDVPQIAPEPDPPAPEMRADAIGARLRGR</sequence>
<evidence type="ECO:0000313" key="2">
    <source>
        <dbReference type="EMBL" id="CUV28424.1"/>
    </source>
</evidence>
<protein>
    <submittedName>
        <fullName evidence="2">Uncharacterized protein</fullName>
    </submittedName>
</protein>
<dbReference type="EMBL" id="LN899824">
    <property type="protein sequence ID" value="CUV28424.1"/>
    <property type="molecule type" value="Genomic_DNA"/>
</dbReference>
<evidence type="ECO:0000313" key="4">
    <source>
        <dbReference type="EMBL" id="CUV53359.1"/>
    </source>
</evidence>
<gene>
    <name evidence="2" type="ORF">RUN1985_v1_210050</name>
    <name evidence="4" type="ORF">RUN215_v1_120069</name>
    <name evidence="3" type="ORF">TO10_v1_110040</name>
</gene>
<dbReference type="EMBL" id="LN899827">
    <property type="protein sequence ID" value="CUV43846.1"/>
    <property type="molecule type" value="Genomic_DNA"/>
</dbReference>
<evidence type="ECO:0000313" key="3">
    <source>
        <dbReference type="EMBL" id="CUV43846.1"/>
    </source>
</evidence>
<dbReference type="EMBL" id="LN899820">
    <property type="protein sequence ID" value="CUV53359.1"/>
    <property type="molecule type" value="Genomic_DNA"/>
</dbReference>
<name>A0A0S4V1M4_RALSL</name>
<evidence type="ECO:0000256" key="1">
    <source>
        <dbReference type="SAM" id="MobiDB-lite"/>
    </source>
</evidence>
<feature type="region of interest" description="Disordered" evidence="1">
    <location>
        <begin position="1"/>
        <end position="33"/>
    </location>
</feature>
<proteinExistence type="predicted"/>
<dbReference type="PATRIC" id="fig|305.109.peg.3002"/>
<reference evidence="2" key="1">
    <citation type="submission" date="2015-10" db="EMBL/GenBank/DDBJ databases">
        <authorList>
            <person name="Gilbert D.G."/>
        </authorList>
    </citation>
    <scope>NUCLEOTIDE SEQUENCE</scope>
    <source>
        <strain evidence="2">Phyl III-seqv23</strain>
    </source>
</reference>
<organism evidence="2">
    <name type="scientific">Ralstonia solanacearum</name>
    <name type="common">Pseudomonas solanacearum</name>
    <dbReference type="NCBI Taxonomy" id="305"/>
    <lineage>
        <taxon>Bacteria</taxon>
        <taxon>Pseudomonadati</taxon>
        <taxon>Pseudomonadota</taxon>
        <taxon>Betaproteobacteria</taxon>
        <taxon>Burkholderiales</taxon>
        <taxon>Burkholderiaceae</taxon>
        <taxon>Ralstonia</taxon>
        <taxon>Ralstonia solanacearum species complex</taxon>
    </lineage>
</organism>
<feature type="region of interest" description="Disordered" evidence="1">
    <location>
        <begin position="73"/>
        <end position="96"/>
    </location>
</feature>